<dbReference type="PANTHER" id="PTHR43320:SF2">
    <property type="entry name" value="2-DEHYDRO-3-DEOXYGLUCONOKINASE_2-DEHYDRO-3-DEOXYGALACTONOKINASE"/>
    <property type="match status" value="1"/>
</dbReference>
<comment type="similarity">
    <text evidence="1">Belongs to the carbohydrate kinase PfkB family.</text>
</comment>
<dbReference type="SUPFAM" id="SSF53613">
    <property type="entry name" value="Ribokinase-like"/>
    <property type="match status" value="1"/>
</dbReference>
<evidence type="ECO:0000313" key="6">
    <source>
        <dbReference type="Proteomes" id="UP000273675"/>
    </source>
</evidence>
<feature type="domain" description="Carbohydrate kinase PfkB" evidence="4">
    <location>
        <begin position="18"/>
        <end position="333"/>
    </location>
</feature>
<dbReference type="CDD" id="cd01166">
    <property type="entry name" value="KdgK"/>
    <property type="match status" value="1"/>
</dbReference>
<dbReference type="EMBL" id="RBIM01000005">
    <property type="protein sequence ID" value="RKQ96219.1"/>
    <property type="molecule type" value="Genomic_DNA"/>
</dbReference>
<keyword evidence="3 5" id="KW-0418">Kinase</keyword>
<comment type="caution">
    <text evidence="5">The sequence shown here is derived from an EMBL/GenBank/DDBJ whole genome shotgun (WGS) entry which is preliminary data.</text>
</comment>
<evidence type="ECO:0000256" key="2">
    <source>
        <dbReference type="ARBA" id="ARBA00022679"/>
    </source>
</evidence>
<dbReference type="Pfam" id="PF00294">
    <property type="entry name" value="PfkB"/>
    <property type="match status" value="1"/>
</dbReference>
<dbReference type="PANTHER" id="PTHR43320">
    <property type="entry name" value="SUGAR KINASE"/>
    <property type="match status" value="1"/>
</dbReference>
<evidence type="ECO:0000259" key="4">
    <source>
        <dbReference type="Pfam" id="PF00294"/>
    </source>
</evidence>
<dbReference type="GO" id="GO:0016301">
    <property type="term" value="F:kinase activity"/>
    <property type="evidence" value="ECO:0007669"/>
    <property type="project" value="UniProtKB-KW"/>
</dbReference>
<reference evidence="5 6" key="1">
    <citation type="submission" date="2018-10" db="EMBL/GenBank/DDBJ databases">
        <title>Genomic Encyclopedia of Type Strains, Phase IV (KMG-IV): sequencing the most valuable type-strain genomes for metagenomic binning, comparative biology and taxonomic classification.</title>
        <authorList>
            <person name="Goeker M."/>
        </authorList>
    </citation>
    <scope>NUCLEOTIDE SEQUENCE [LARGE SCALE GENOMIC DNA]</scope>
    <source>
        <strain evidence="5 6">DSM 4734</strain>
    </source>
</reference>
<dbReference type="AlphaFoldDB" id="A0A495D368"/>
<organism evidence="5 6">
    <name type="scientific">Maricaulis maris</name>
    <dbReference type="NCBI Taxonomy" id="74318"/>
    <lineage>
        <taxon>Bacteria</taxon>
        <taxon>Pseudomonadati</taxon>
        <taxon>Pseudomonadota</taxon>
        <taxon>Alphaproteobacteria</taxon>
        <taxon>Maricaulales</taxon>
        <taxon>Maricaulaceae</taxon>
        <taxon>Maricaulis</taxon>
    </lineage>
</organism>
<dbReference type="OrthoDB" id="9776822at2"/>
<proteinExistence type="inferred from homology"/>
<dbReference type="InterPro" id="IPR052700">
    <property type="entry name" value="Carb_kinase_PfkB-like"/>
</dbReference>
<dbReference type="Gene3D" id="3.40.1190.20">
    <property type="match status" value="1"/>
</dbReference>
<evidence type="ECO:0000256" key="3">
    <source>
        <dbReference type="ARBA" id="ARBA00022777"/>
    </source>
</evidence>
<evidence type="ECO:0000313" key="5">
    <source>
        <dbReference type="EMBL" id="RKQ96219.1"/>
    </source>
</evidence>
<dbReference type="InterPro" id="IPR029056">
    <property type="entry name" value="Ribokinase-like"/>
</dbReference>
<dbReference type="RefSeq" id="WP_121211828.1">
    <property type="nucleotide sequence ID" value="NZ_RBIM01000005.1"/>
</dbReference>
<dbReference type="Proteomes" id="UP000273675">
    <property type="component" value="Unassembled WGS sequence"/>
</dbReference>
<name>A0A495D368_9PROT</name>
<protein>
    <submittedName>
        <fullName evidence="5">2-dehydro-3-deoxygluconokinase</fullName>
    </submittedName>
</protein>
<dbReference type="InterPro" id="IPR011611">
    <property type="entry name" value="PfkB_dom"/>
</dbReference>
<sequence>MTHSFLPIKPAGSARWDVAALGEVMLRLDPGEGRVRNTRHFQVWEGGGEYNLARAARKCFGLSATVVTALPRNDVGWLVEDCICQGGVDTSHILWRAFDGIGRDSRVGLNFVERGFGLRPALGVSDRGHSAASAMKPGDVDWDTLFGAQGVRWFHTGGIFAALSDSTAALTVEAVTAARKHGAVVSFDLNYRASLWASRGGSNAARALNRTIAPHVDVLFGAEGLGDRPSGGDPRTAIESAVADFPNLRVVATTCRTAHTANSNDWSAIIHADGQFHESRKRPGLDILDRVGGGDAFASGVCWALMAGKSAAQAVEYGAAHGALAMTTPGDASMARLDEIERAIDDSDAGVIR</sequence>
<accession>A0A495D368</accession>
<keyword evidence="2" id="KW-0808">Transferase</keyword>
<evidence type="ECO:0000256" key="1">
    <source>
        <dbReference type="ARBA" id="ARBA00010688"/>
    </source>
</evidence>
<gene>
    <name evidence="5" type="ORF">C7435_2471</name>
</gene>